<dbReference type="EMBL" id="IACJ01098056">
    <property type="protein sequence ID" value="LAA51050.1"/>
    <property type="molecule type" value="Transcribed_RNA"/>
</dbReference>
<dbReference type="PANTHER" id="PTHR23289:SF2">
    <property type="entry name" value="CYTOCHROME C OXIDASE ASSEMBLY PROTEIN COX15 HOMOLOG"/>
    <property type="match status" value="1"/>
</dbReference>
<keyword evidence="5" id="KW-1133">Transmembrane helix</keyword>
<dbReference type="PANTHER" id="PTHR23289">
    <property type="entry name" value="CYTOCHROME C OXIDASE ASSEMBLY PROTEIN COX15"/>
    <property type="match status" value="1"/>
</dbReference>
<evidence type="ECO:0000313" key="12">
    <source>
        <dbReference type="EMBL" id="LAA51050.1"/>
    </source>
</evidence>
<keyword evidence="4" id="KW-0479">Metal-binding</keyword>
<dbReference type="InterPro" id="IPR009003">
    <property type="entry name" value="Peptidase_S1_PA"/>
</dbReference>
<reference evidence="12" key="2">
    <citation type="submission" date="2017-11" db="EMBL/GenBank/DDBJ databases">
        <title>Coralsnake Venomics: Analyses of Venom Gland Transcriptomes and Proteomes of Six Brazilian Taxa.</title>
        <authorList>
            <person name="Aird S.D."/>
            <person name="Jorge da Silva N."/>
            <person name="Qiu L."/>
            <person name="Villar-Briones A."/>
            <person name="Aparecida-Saddi V."/>
            <person name="Campos-Telles M.P."/>
            <person name="Grau M."/>
            <person name="Mikheyev A.S."/>
        </authorList>
    </citation>
    <scope>NUCLEOTIDE SEQUENCE</scope>
    <source>
        <tissue evidence="12">Venom_gland</tissue>
    </source>
</reference>
<comment type="catalytic activity">
    <reaction evidence="11">
        <text>Fe(II)-heme o + 2 A + H2O = Fe(II)-heme a + 2 AH2</text>
        <dbReference type="Rhea" id="RHEA:63388"/>
        <dbReference type="ChEBI" id="CHEBI:13193"/>
        <dbReference type="ChEBI" id="CHEBI:15377"/>
        <dbReference type="ChEBI" id="CHEBI:17499"/>
        <dbReference type="ChEBI" id="CHEBI:60530"/>
        <dbReference type="ChEBI" id="CHEBI:61715"/>
        <dbReference type="EC" id="1.17.99.9"/>
    </reaction>
    <physiologicalReaction direction="left-to-right" evidence="11">
        <dbReference type="Rhea" id="RHEA:63389"/>
    </physiologicalReaction>
</comment>
<evidence type="ECO:0000256" key="1">
    <source>
        <dbReference type="ARBA" id="ARBA00001970"/>
    </source>
</evidence>
<dbReference type="AlphaFoldDB" id="A0A2D4FU75"/>
<evidence type="ECO:0000256" key="4">
    <source>
        <dbReference type="ARBA" id="ARBA00022723"/>
    </source>
</evidence>
<evidence type="ECO:0000256" key="8">
    <source>
        <dbReference type="ARBA" id="ARBA00023133"/>
    </source>
</evidence>
<evidence type="ECO:0000256" key="7">
    <source>
        <dbReference type="ARBA" id="ARBA00023004"/>
    </source>
</evidence>
<evidence type="ECO:0000256" key="2">
    <source>
        <dbReference type="ARBA" id="ARBA00004141"/>
    </source>
</evidence>
<keyword evidence="7" id="KW-0408">Iron</keyword>
<evidence type="ECO:0000256" key="5">
    <source>
        <dbReference type="ARBA" id="ARBA00022989"/>
    </source>
</evidence>
<dbReference type="InterPro" id="IPR003780">
    <property type="entry name" value="COX15/CtaA_fam"/>
</dbReference>
<keyword evidence="3" id="KW-0812">Transmembrane</keyword>
<keyword evidence="8" id="KW-0350">Heme biosynthesis</keyword>
<reference evidence="12" key="1">
    <citation type="submission" date="2017-07" db="EMBL/GenBank/DDBJ databases">
        <authorList>
            <person name="Mikheyev A."/>
            <person name="Grau M."/>
        </authorList>
    </citation>
    <scope>NUCLEOTIDE SEQUENCE</scope>
    <source>
        <tissue evidence="12">Venom_gland</tissue>
    </source>
</reference>
<dbReference type="GO" id="GO:0120547">
    <property type="term" value="F:heme A synthase activity"/>
    <property type="evidence" value="ECO:0007669"/>
    <property type="project" value="UniProtKB-EC"/>
</dbReference>
<protein>
    <submittedName>
        <fullName evidence="12">Uncharacterized protein</fullName>
    </submittedName>
</protein>
<comment type="pathway">
    <text evidence="10">Porphyrin-containing compound metabolism; heme A biosynthesis; heme A from heme O: step 1/1.</text>
</comment>
<evidence type="ECO:0000256" key="11">
    <source>
        <dbReference type="ARBA" id="ARBA00048044"/>
    </source>
</evidence>
<organism evidence="12">
    <name type="scientific">Micrurus corallinus</name>
    <name type="common">Brazilian coral snake</name>
    <dbReference type="NCBI Taxonomy" id="54390"/>
    <lineage>
        <taxon>Eukaryota</taxon>
        <taxon>Metazoa</taxon>
        <taxon>Chordata</taxon>
        <taxon>Craniata</taxon>
        <taxon>Vertebrata</taxon>
        <taxon>Euteleostomi</taxon>
        <taxon>Lepidosauria</taxon>
        <taxon>Squamata</taxon>
        <taxon>Bifurcata</taxon>
        <taxon>Unidentata</taxon>
        <taxon>Episquamata</taxon>
        <taxon>Toxicofera</taxon>
        <taxon>Serpentes</taxon>
        <taxon>Colubroidea</taxon>
        <taxon>Elapidae</taxon>
        <taxon>Elapinae</taxon>
        <taxon>Micrurus</taxon>
    </lineage>
</organism>
<proteinExistence type="predicted"/>
<keyword evidence="9" id="KW-0472">Membrane</keyword>
<keyword evidence="6" id="KW-0560">Oxidoreductase</keyword>
<comment type="subcellular location">
    <subcellularLocation>
        <location evidence="2">Membrane</location>
        <topology evidence="2">Multi-pass membrane protein</topology>
    </subcellularLocation>
</comment>
<comment type="cofactor">
    <cofactor evidence="1">
        <name>heme b</name>
        <dbReference type="ChEBI" id="CHEBI:60344"/>
    </cofactor>
</comment>
<evidence type="ECO:0000256" key="6">
    <source>
        <dbReference type="ARBA" id="ARBA00023002"/>
    </source>
</evidence>
<evidence type="ECO:0000256" key="10">
    <source>
        <dbReference type="ARBA" id="ARBA00044501"/>
    </source>
</evidence>
<dbReference type="InterPro" id="IPR023754">
    <property type="entry name" value="HemeA_Synthase_type2"/>
</dbReference>
<dbReference type="GO" id="GO:0006784">
    <property type="term" value="P:heme A biosynthetic process"/>
    <property type="evidence" value="ECO:0007669"/>
    <property type="project" value="InterPro"/>
</dbReference>
<sequence>MLLRTVLLGGTRFLLAPRQGNSSGQQCLRWWQLLQKRTQHSAVSEAASHSRVAAPSVPNAVTDRTIGRWLIICSGTVAGAVVLGGITRLTESGLSMVDWHLVREMKPPQTQEDWEAEFLKYQQFPEFKM</sequence>
<dbReference type="GO" id="GO:0046872">
    <property type="term" value="F:metal ion binding"/>
    <property type="evidence" value="ECO:0007669"/>
    <property type="project" value="UniProtKB-KW"/>
</dbReference>
<dbReference type="SUPFAM" id="SSF50494">
    <property type="entry name" value="Trypsin-like serine proteases"/>
    <property type="match status" value="1"/>
</dbReference>
<dbReference type="Pfam" id="PF02628">
    <property type="entry name" value="COX15-CtaA"/>
    <property type="match status" value="1"/>
</dbReference>
<dbReference type="GO" id="GO:0005743">
    <property type="term" value="C:mitochondrial inner membrane"/>
    <property type="evidence" value="ECO:0007669"/>
    <property type="project" value="TreeGrafter"/>
</dbReference>
<evidence type="ECO:0000256" key="9">
    <source>
        <dbReference type="ARBA" id="ARBA00023136"/>
    </source>
</evidence>
<accession>A0A2D4FU75</accession>
<name>A0A2D4FU75_MICCO</name>
<dbReference type="GO" id="GO:0016653">
    <property type="term" value="F:oxidoreductase activity, acting on NAD(P)H, heme protein as acceptor"/>
    <property type="evidence" value="ECO:0007669"/>
    <property type="project" value="TreeGrafter"/>
</dbReference>
<evidence type="ECO:0000256" key="3">
    <source>
        <dbReference type="ARBA" id="ARBA00022692"/>
    </source>
</evidence>